<protein>
    <submittedName>
        <fullName evidence="3">Broad specificity phosphatase PhoE</fullName>
    </submittedName>
</protein>
<dbReference type="Gene3D" id="3.40.50.1240">
    <property type="entry name" value="Phosphoglycerate mutase-like"/>
    <property type="match status" value="1"/>
</dbReference>
<dbReference type="InterPro" id="IPR029033">
    <property type="entry name" value="His_PPase_superfam"/>
</dbReference>
<accession>A0A1G9W987</accession>
<proteinExistence type="predicted"/>
<sequence>MCQRRGVAELRVWLIRHGESESNVGGPSSSPGETPLTAIGHRQAVQLARAMPVPPELIVTSPYRRARQTAQPAAERFPDTPREVWPVQEFTYLGSLEGRSTTVQERRPYVQAYWNRADPELREGGAESFTDLVGRVRTFLVRLGKNGPGPIIVFTHEVFIKCVMWVLLDQPGTIDRRAMLGFRGFHDGNTVANCTGVELRSTEGERFDLLPNRVAWSPPPR</sequence>
<dbReference type="STRING" id="211114.SAMN04489726_3473"/>
<keyword evidence="4" id="KW-1185">Reference proteome</keyword>
<dbReference type="EMBL" id="LT629701">
    <property type="protein sequence ID" value="SDM81092.1"/>
    <property type="molecule type" value="Genomic_DNA"/>
</dbReference>
<organism evidence="3 4">
    <name type="scientific">Allokutzneria albata</name>
    <name type="common">Kibdelosporangium albatum</name>
    <dbReference type="NCBI Taxonomy" id="211114"/>
    <lineage>
        <taxon>Bacteria</taxon>
        <taxon>Bacillati</taxon>
        <taxon>Actinomycetota</taxon>
        <taxon>Actinomycetes</taxon>
        <taxon>Pseudonocardiales</taxon>
        <taxon>Pseudonocardiaceae</taxon>
        <taxon>Allokutzneria</taxon>
    </lineage>
</organism>
<dbReference type="eggNOG" id="COG0406">
    <property type="taxonomic scope" value="Bacteria"/>
</dbReference>
<evidence type="ECO:0000256" key="1">
    <source>
        <dbReference type="ARBA" id="ARBA00023152"/>
    </source>
</evidence>
<dbReference type="InterPro" id="IPR001345">
    <property type="entry name" value="PG/BPGM_mutase_AS"/>
</dbReference>
<dbReference type="PANTHER" id="PTHR48100:SF1">
    <property type="entry name" value="HISTIDINE PHOSPHATASE FAMILY PROTEIN-RELATED"/>
    <property type="match status" value="1"/>
</dbReference>
<dbReference type="SMART" id="SM00855">
    <property type="entry name" value="PGAM"/>
    <property type="match status" value="1"/>
</dbReference>
<dbReference type="AlphaFoldDB" id="A0A1G9W987"/>
<evidence type="ECO:0000256" key="2">
    <source>
        <dbReference type="ARBA" id="ARBA00023235"/>
    </source>
</evidence>
<dbReference type="PROSITE" id="PS00175">
    <property type="entry name" value="PG_MUTASE"/>
    <property type="match status" value="1"/>
</dbReference>
<keyword evidence="1" id="KW-0324">Glycolysis</keyword>
<dbReference type="Pfam" id="PF00300">
    <property type="entry name" value="His_Phos_1"/>
    <property type="match status" value="1"/>
</dbReference>
<dbReference type="InterPro" id="IPR050275">
    <property type="entry name" value="PGM_Phosphatase"/>
</dbReference>
<evidence type="ECO:0000313" key="3">
    <source>
        <dbReference type="EMBL" id="SDM81092.1"/>
    </source>
</evidence>
<dbReference type="CDD" id="cd07067">
    <property type="entry name" value="HP_PGM_like"/>
    <property type="match status" value="1"/>
</dbReference>
<evidence type="ECO:0000313" key="4">
    <source>
        <dbReference type="Proteomes" id="UP000183376"/>
    </source>
</evidence>
<keyword evidence="2" id="KW-0413">Isomerase</keyword>
<dbReference type="SUPFAM" id="SSF53254">
    <property type="entry name" value="Phosphoglycerate mutase-like"/>
    <property type="match status" value="1"/>
</dbReference>
<dbReference type="Proteomes" id="UP000183376">
    <property type="component" value="Chromosome I"/>
</dbReference>
<reference evidence="3 4" key="1">
    <citation type="submission" date="2016-10" db="EMBL/GenBank/DDBJ databases">
        <authorList>
            <person name="de Groot N.N."/>
        </authorList>
    </citation>
    <scope>NUCLEOTIDE SEQUENCE [LARGE SCALE GENOMIC DNA]</scope>
    <source>
        <strain evidence="3 4">DSM 44149</strain>
    </source>
</reference>
<name>A0A1G9W987_ALLAB</name>
<dbReference type="GO" id="GO:0005737">
    <property type="term" value="C:cytoplasm"/>
    <property type="evidence" value="ECO:0007669"/>
    <property type="project" value="TreeGrafter"/>
</dbReference>
<dbReference type="GO" id="GO:0016791">
    <property type="term" value="F:phosphatase activity"/>
    <property type="evidence" value="ECO:0007669"/>
    <property type="project" value="TreeGrafter"/>
</dbReference>
<dbReference type="PANTHER" id="PTHR48100">
    <property type="entry name" value="BROAD-SPECIFICITY PHOSPHATASE YOR283W-RELATED"/>
    <property type="match status" value="1"/>
</dbReference>
<gene>
    <name evidence="3" type="ORF">SAMN04489726_3473</name>
</gene>
<dbReference type="InterPro" id="IPR013078">
    <property type="entry name" value="His_Pase_superF_clade-1"/>
</dbReference>